<comment type="caution">
    <text evidence="1">The sequence shown here is derived from an EMBL/GenBank/DDBJ whole genome shotgun (WGS) entry which is preliminary data.</text>
</comment>
<reference evidence="1 2" key="1">
    <citation type="submission" date="2020-04" db="EMBL/GenBank/DDBJ databases">
        <title>Genome sequencing of Rosenbergiella species.</title>
        <authorList>
            <person name="Alvarez-Perez S."/>
            <person name="Lievens B."/>
        </authorList>
    </citation>
    <scope>NUCLEOTIDE SEQUENCE [LARGE SCALE GENOMIC DNA]</scope>
    <source>
        <strain evidence="1 2">S61</strain>
    </source>
</reference>
<dbReference type="GO" id="GO:0003677">
    <property type="term" value="F:DNA binding"/>
    <property type="evidence" value="ECO:0007669"/>
    <property type="project" value="UniProtKB-KW"/>
</dbReference>
<sequence length="181" mass="19886">MKEYDFSIVAHSSRDLDADLVTEIANKLYDLGADDCTVSSQNNAVIVSFDREAHSYSEAVMSAIKQLKQFNFLTVKSVDAGEFVGLSDAAELSELSRSALSKFSKGERGGGGFPTPYLRLSGKAPLYDWAEIAEWLEDKGLIEPELVENATFTRLINTALRLKSNDDMNKVSSLVHEISIA</sequence>
<proteinExistence type="predicted"/>
<name>A0ABS5T002_9GAMM</name>
<keyword evidence="1" id="KW-0238">DNA-binding</keyword>
<dbReference type="Proteomes" id="UP000790096">
    <property type="component" value="Unassembled WGS sequence"/>
</dbReference>
<evidence type="ECO:0000313" key="1">
    <source>
        <dbReference type="EMBL" id="MBT0725690.1"/>
    </source>
</evidence>
<keyword evidence="2" id="KW-1185">Reference proteome</keyword>
<dbReference type="EMBL" id="JABBFR010000037">
    <property type="protein sequence ID" value="MBT0725690.1"/>
    <property type="molecule type" value="Genomic_DNA"/>
</dbReference>
<organism evidence="1 2">
    <name type="scientific">Rosenbergiella gaditana</name>
    <dbReference type="NCBI Taxonomy" id="2726987"/>
    <lineage>
        <taxon>Bacteria</taxon>
        <taxon>Pseudomonadati</taxon>
        <taxon>Pseudomonadota</taxon>
        <taxon>Gammaproteobacteria</taxon>
        <taxon>Enterobacterales</taxon>
        <taxon>Erwiniaceae</taxon>
        <taxon>Rosenbergiella</taxon>
    </lineage>
</organism>
<accession>A0ABS5T002</accession>
<dbReference type="RefSeq" id="WP_214238296.1">
    <property type="nucleotide sequence ID" value="NZ_JABBFR010000037.1"/>
</dbReference>
<evidence type="ECO:0000313" key="2">
    <source>
        <dbReference type="Proteomes" id="UP000790096"/>
    </source>
</evidence>
<gene>
    <name evidence="1" type="ORF">HH682_14985</name>
</gene>
<protein>
    <submittedName>
        <fullName evidence="1">DNA-binding protein</fullName>
    </submittedName>
</protein>